<evidence type="ECO:0000259" key="1">
    <source>
        <dbReference type="PROSITE" id="PS51186"/>
    </source>
</evidence>
<dbReference type="Gene3D" id="3.40.630.30">
    <property type="match status" value="1"/>
</dbReference>
<accession>A0A1I4VXC7</accession>
<feature type="domain" description="N-acetyltransferase" evidence="1">
    <location>
        <begin position="28"/>
        <end position="186"/>
    </location>
</feature>
<dbReference type="GO" id="GO:0016747">
    <property type="term" value="F:acyltransferase activity, transferring groups other than amino-acyl groups"/>
    <property type="evidence" value="ECO:0007669"/>
    <property type="project" value="InterPro"/>
</dbReference>
<evidence type="ECO:0000313" key="3">
    <source>
        <dbReference type="Proteomes" id="UP000198769"/>
    </source>
</evidence>
<organism evidence="2 3">
    <name type="scientific">Chryseobacterium oleae</name>
    <dbReference type="NCBI Taxonomy" id="491207"/>
    <lineage>
        <taxon>Bacteria</taxon>
        <taxon>Pseudomonadati</taxon>
        <taxon>Bacteroidota</taxon>
        <taxon>Flavobacteriia</taxon>
        <taxon>Flavobacteriales</taxon>
        <taxon>Weeksellaceae</taxon>
        <taxon>Chryseobacterium group</taxon>
        <taxon>Chryseobacterium</taxon>
    </lineage>
</organism>
<dbReference type="EMBL" id="FOVD01000001">
    <property type="protein sequence ID" value="SFN05862.1"/>
    <property type="molecule type" value="Genomic_DNA"/>
</dbReference>
<dbReference type="PROSITE" id="PS51186">
    <property type="entry name" value="GNAT"/>
    <property type="match status" value="1"/>
</dbReference>
<keyword evidence="3" id="KW-1185">Reference proteome</keyword>
<dbReference type="Proteomes" id="UP000198769">
    <property type="component" value="Unassembled WGS sequence"/>
</dbReference>
<name>A0A1I4VXC7_CHROL</name>
<dbReference type="InterPro" id="IPR016181">
    <property type="entry name" value="Acyl_CoA_acyltransferase"/>
</dbReference>
<dbReference type="InterPro" id="IPR000182">
    <property type="entry name" value="GNAT_dom"/>
</dbReference>
<protein>
    <submittedName>
        <fullName evidence="2">Acetyltransferase (GNAT) family protein</fullName>
    </submittedName>
</protein>
<dbReference type="CDD" id="cd04301">
    <property type="entry name" value="NAT_SF"/>
    <property type="match status" value="1"/>
</dbReference>
<dbReference type="Pfam" id="PF00583">
    <property type="entry name" value="Acetyltransf_1"/>
    <property type="match status" value="1"/>
</dbReference>
<reference evidence="3" key="1">
    <citation type="submission" date="2016-10" db="EMBL/GenBank/DDBJ databases">
        <authorList>
            <person name="Varghese N."/>
            <person name="Submissions S."/>
        </authorList>
    </citation>
    <scope>NUCLEOTIDE SEQUENCE [LARGE SCALE GENOMIC DNA]</scope>
    <source>
        <strain evidence="3">DSM 25575</strain>
    </source>
</reference>
<sequence length="200" mass="23060">MINLKFYSLGSPKTNMDGVINKQKGTIMEIQNSTTQDIGEIFRLYTIATDFQKLKHVVQWPEFERSLIETEIDEQRQWKIVIDDQIACVWATTFDDPQIWEERNSDPAVYIHRIASNPEFKGQNLVEDIVHWAKEYALSNGKKYIRLDTVGENQGLINYYTKCGFDFLGLKELKNTDGLPAHYDNASVSLFEISVNNVMG</sequence>
<proteinExistence type="predicted"/>
<evidence type="ECO:0000313" key="2">
    <source>
        <dbReference type="EMBL" id="SFN05862.1"/>
    </source>
</evidence>
<gene>
    <name evidence="2" type="ORF">SAMN05421594_0707</name>
</gene>
<dbReference type="AlphaFoldDB" id="A0A1I4VXC7"/>
<dbReference type="SUPFAM" id="SSF55729">
    <property type="entry name" value="Acyl-CoA N-acyltransferases (Nat)"/>
    <property type="match status" value="1"/>
</dbReference>
<keyword evidence="2" id="KW-0808">Transferase</keyword>